<keyword evidence="2" id="KW-1185">Reference proteome</keyword>
<evidence type="ECO:0000313" key="1">
    <source>
        <dbReference type="EMBL" id="GGJ69426.1"/>
    </source>
</evidence>
<organism evidence="1 2">
    <name type="scientific">Streptomyces lacrimifluminis</name>
    <dbReference type="NCBI Taxonomy" id="1500077"/>
    <lineage>
        <taxon>Bacteria</taxon>
        <taxon>Bacillati</taxon>
        <taxon>Actinomycetota</taxon>
        <taxon>Actinomycetes</taxon>
        <taxon>Kitasatosporales</taxon>
        <taxon>Streptomycetaceae</taxon>
        <taxon>Streptomyces</taxon>
    </lineage>
</organism>
<comment type="caution">
    <text evidence="1">The sequence shown here is derived from an EMBL/GenBank/DDBJ whole genome shotgun (WGS) entry which is preliminary data.</text>
</comment>
<dbReference type="EMBL" id="BMMU01000053">
    <property type="protein sequence ID" value="GGJ69426.1"/>
    <property type="molecule type" value="Genomic_DNA"/>
</dbReference>
<dbReference type="Proteomes" id="UP000625682">
    <property type="component" value="Unassembled WGS sequence"/>
</dbReference>
<reference evidence="1" key="2">
    <citation type="submission" date="2020-09" db="EMBL/GenBank/DDBJ databases">
        <authorList>
            <person name="Sun Q."/>
            <person name="Zhou Y."/>
        </authorList>
    </citation>
    <scope>NUCLEOTIDE SEQUENCE</scope>
    <source>
        <strain evidence="1">CGMCC 4.7272</strain>
    </source>
</reference>
<proteinExistence type="predicted"/>
<evidence type="ECO:0000313" key="2">
    <source>
        <dbReference type="Proteomes" id="UP000625682"/>
    </source>
</evidence>
<gene>
    <name evidence="1" type="ORF">GCM10012282_77950</name>
</gene>
<protein>
    <recommendedName>
        <fullName evidence="3">Transcriptional regulator</fullName>
    </recommendedName>
</protein>
<name>A0A917PB18_9ACTN</name>
<dbReference type="AlphaFoldDB" id="A0A917PB18"/>
<evidence type="ECO:0008006" key="3">
    <source>
        <dbReference type="Google" id="ProtNLM"/>
    </source>
</evidence>
<sequence length="62" mass="6648">MLPYTDEGKPAAGTFRLGVSPGMVKHEGTRTVLWAEQQFEEAGAVFNIANLIKNDPTAGEGE</sequence>
<accession>A0A917PB18</accession>
<dbReference type="RefSeq" id="WP_373287343.1">
    <property type="nucleotide sequence ID" value="NZ_BAABER010000076.1"/>
</dbReference>
<reference evidence="1" key="1">
    <citation type="journal article" date="2014" name="Int. J. Syst. Evol. Microbiol.">
        <title>Complete genome sequence of Corynebacterium casei LMG S-19264T (=DSM 44701T), isolated from a smear-ripened cheese.</title>
        <authorList>
            <consortium name="US DOE Joint Genome Institute (JGI-PGF)"/>
            <person name="Walter F."/>
            <person name="Albersmeier A."/>
            <person name="Kalinowski J."/>
            <person name="Ruckert C."/>
        </authorList>
    </citation>
    <scope>NUCLEOTIDE SEQUENCE</scope>
    <source>
        <strain evidence="1">CGMCC 4.7272</strain>
    </source>
</reference>